<name>A0A5B7DQA0_PORTR</name>
<feature type="compositionally biased region" description="Basic residues" evidence="1">
    <location>
        <begin position="75"/>
        <end position="95"/>
    </location>
</feature>
<feature type="region of interest" description="Disordered" evidence="1">
    <location>
        <begin position="57"/>
        <end position="96"/>
    </location>
</feature>
<evidence type="ECO:0000313" key="2">
    <source>
        <dbReference type="EMBL" id="MPC23395.1"/>
    </source>
</evidence>
<accession>A0A5B7DQA0</accession>
<evidence type="ECO:0000256" key="1">
    <source>
        <dbReference type="SAM" id="MobiDB-lite"/>
    </source>
</evidence>
<dbReference type="Proteomes" id="UP000324222">
    <property type="component" value="Unassembled WGS sequence"/>
</dbReference>
<dbReference type="EMBL" id="VSRR010001201">
    <property type="protein sequence ID" value="MPC23395.1"/>
    <property type="molecule type" value="Genomic_DNA"/>
</dbReference>
<gene>
    <name evidence="2" type="ORF">E2C01_016439</name>
</gene>
<comment type="caution">
    <text evidence="2">The sequence shown here is derived from an EMBL/GenBank/DDBJ whole genome shotgun (WGS) entry which is preliminary data.</text>
</comment>
<reference evidence="2 3" key="1">
    <citation type="submission" date="2019-05" db="EMBL/GenBank/DDBJ databases">
        <title>Another draft genome of Portunus trituberculatus and its Hox gene families provides insights of decapod evolution.</title>
        <authorList>
            <person name="Jeong J.-H."/>
            <person name="Song I."/>
            <person name="Kim S."/>
            <person name="Choi T."/>
            <person name="Kim D."/>
            <person name="Ryu S."/>
            <person name="Kim W."/>
        </authorList>
    </citation>
    <scope>NUCLEOTIDE SEQUENCE [LARGE SCALE GENOMIC DNA]</scope>
    <source>
        <tissue evidence="2">Muscle</tissue>
    </source>
</reference>
<sequence>MTGLRKLSAFLTHSRRKLVPSVVGLKVYSLHGKLMNIELRVLERRRLPCTLSTITHKRPKLRHPGHVTSNSSRRLNIRPKKQQGRPNHCLHHAPPLRHCAPHSVNALHAA</sequence>
<evidence type="ECO:0000313" key="3">
    <source>
        <dbReference type="Proteomes" id="UP000324222"/>
    </source>
</evidence>
<proteinExistence type="predicted"/>
<organism evidence="2 3">
    <name type="scientific">Portunus trituberculatus</name>
    <name type="common">Swimming crab</name>
    <name type="synonym">Neptunus trituberculatus</name>
    <dbReference type="NCBI Taxonomy" id="210409"/>
    <lineage>
        <taxon>Eukaryota</taxon>
        <taxon>Metazoa</taxon>
        <taxon>Ecdysozoa</taxon>
        <taxon>Arthropoda</taxon>
        <taxon>Crustacea</taxon>
        <taxon>Multicrustacea</taxon>
        <taxon>Malacostraca</taxon>
        <taxon>Eumalacostraca</taxon>
        <taxon>Eucarida</taxon>
        <taxon>Decapoda</taxon>
        <taxon>Pleocyemata</taxon>
        <taxon>Brachyura</taxon>
        <taxon>Eubrachyura</taxon>
        <taxon>Portunoidea</taxon>
        <taxon>Portunidae</taxon>
        <taxon>Portuninae</taxon>
        <taxon>Portunus</taxon>
    </lineage>
</organism>
<keyword evidence="3" id="KW-1185">Reference proteome</keyword>
<protein>
    <submittedName>
        <fullName evidence="2">Uncharacterized protein</fullName>
    </submittedName>
</protein>
<dbReference type="AlphaFoldDB" id="A0A5B7DQA0"/>